<evidence type="ECO:0000256" key="1">
    <source>
        <dbReference type="ARBA" id="ARBA00008136"/>
    </source>
</evidence>
<evidence type="ECO:0000256" key="6">
    <source>
        <dbReference type="ARBA" id="ARBA00023125"/>
    </source>
</evidence>
<dbReference type="STRING" id="1004.SAMN05661012_03287"/>
<dbReference type="Pfam" id="PF02586">
    <property type="entry name" value="SRAP"/>
    <property type="match status" value="1"/>
</dbReference>
<dbReference type="OrthoDB" id="9782620at2"/>
<dbReference type="InterPro" id="IPR003738">
    <property type="entry name" value="SRAP"/>
</dbReference>
<dbReference type="Gene3D" id="3.90.1680.10">
    <property type="entry name" value="SOS response associated peptidase-like"/>
    <property type="match status" value="1"/>
</dbReference>
<evidence type="ECO:0000313" key="10">
    <source>
        <dbReference type="EMBL" id="WQG90023.1"/>
    </source>
</evidence>
<dbReference type="PANTHER" id="PTHR13604:SF0">
    <property type="entry name" value="ABASIC SITE PROCESSING PROTEIN HMCES"/>
    <property type="match status" value="1"/>
</dbReference>
<evidence type="ECO:0000256" key="4">
    <source>
        <dbReference type="ARBA" id="ARBA00022801"/>
    </source>
</evidence>
<evidence type="ECO:0000256" key="2">
    <source>
        <dbReference type="ARBA" id="ARBA00022670"/>
    </source>
</evidence>
<dbReference type="Proteomes" id="UP000183788">
    <property type="component" value="Unassembled WGS sequence"/>
</dbReference>
<keyword evidence="6" id="KW-0238">DNA-binding</keyword>
<evidence type="ECO:0000313" key="11">
    <source>
        <dbReference type="Proteomes" id="UP000183788"/>
    </source>
</evidence>
<evidence type="ECO:0000256" key="8">
    <source>
        <dbReference type="RuleBase" id="RU364100"/>
    </source>
</evidence>
<evidence type="ECO:0000313" key="12">
    <source>
        <dbReference type="Proteomes" id="UP001326715"/>
    </source>
</evidence>
<sequence length="269" mass="31203">MCYDVSFHTNIQLTLDIFPDLADNRQLELNSDALIHVEGHALPMYYVINTKEHVTQLTNMEWGVTPLYVKDPKERKARRSGMINARSERIFDDQKSYWYGIRNNRCLIPVSGIYEHRQIIGWKNKVPYLVQMKGMPVFFLPGLYQESTEVDTLTGELYQEGTYTLITRPANGLMAQIHNSGENKHRMPLFVHHEMAKQWIDPELTETGVREVLNYEVPVDELSYDTVYTIRGGKQRPDHLEKDAHWEWVALPPLGNDTPLNAGKQQSLF</sequence>
<keyword evidence="4 8" id="KW-0378">Hydrolase</keyword>
<dbReference type="GO" id="GO:0008233">
    <property type="term" value="F:peptidase activity"/>
    <property type="evidence" value="ECO:0007669"/>
    <property type="project" value="UniProtKB-KW"/>
</dbReference>
<dbReference type="GO" id="GO:0106300">
    <property type="term" value="P:protein-DNA covalent cross-linking repair"/>
    <property type="evidence" value="ECO:0007669"/>
    <property type="project" value="InterPro"/>
</dbReference>
<keyword evidence="5" id="KW-0190">Covalent protein-DNA linkage</keyword>
<dbReference type="AlphaFoldDB" id="A0A1K1R1X2"/>
<gene>
    <name evidence="9" type="ORF">SAMN05661012_03287</name>
    <name evidence="10" type="ORF">SR876_00830</name>
</gene>
<dbReference type="GO" id="GO:0006508">
    <property type="term" value="P:proteolysis"/>
    <property type="evidence" value="ECO:0007669"/>
    <property type="project" value="UniProtKB-KW"/>
</dbReference>
<keyword evidence="12" id="KW-1185">Reference proteome</keyword>
<dbReference type="GO" id="GO:0016829">
    <property type="term" value="F:lyase activity"/>
    <property type="evidence" value="ECO:0007669"/>
    <property type="project" value="UniProtKB-KW"/>
</dbReference>
<keyword evidence="2 8" id="KW-0645">Protease</keyword>
<comment type="similarity">
    <text evidence="1 8">Belongs to the SOS response-associated peptidase family.</text>
</comment>
<evidence type="ECO:0000313" key="9">
    <source>
        <dbReference type="EMBL" id="SFW66128.1"/>
    </source>
</evidence>
<evidence type="ECO:0000256" key="5">
    <source>
        <dbReference type="ARBA" id="ARBA00023124"/>
    </source>
</evidence>
<dbReference type="Proteomes" id="UP001326715">
    <property type="component" value="Chromosome"/>
</dbReference>
<dbReference type="InterPro" id="IPR036590">
    <property type="entry name" value="SRAP-like"/>
</dbReference>
<dbReference type="GO" id="GO:0003697">
    <property type="term" value="F:single-stranded DNA binding"/>
    <property type="evidence" value="ECO:0007669"/>
    <property type="project" value="InterPro"/>
</dbReference>
<dbReference type="SUPFAM" id="SSF143081">
    <property type="entry name" value="BB1717-like"/>
    <property type="match status" value="1"/>
</dbReference>
<dbReference type="RefSeq" id="WP_072362318.1">
    <property type="nucleotide sequence ID" value="NZ_CP139972.1"/>
</dbReference>
<protein>
    <recommendedName>
        <fullName evidence="8">Abasic site processing protein</fullName>
        <ecNumber evidence="8">3.4.-.-</ecNumber>
    </recommendedName>
</protein>
<evidence type="ECO:0000256" key="7">
    <source>
        <dbReference type="ARBA" id="ARBA00023239"/>
    </source>
</evidence>
<reference evidence="9 11" key="1">
    <citation type="submission" date="2016-11" db="EMBL/GenBank/DDBJ databases">
        <authorList>
            <person name="Jaros S."/>
            <person name="Januszkiewicz K."/>
            <person name="Wedrychowicz H."/>
        </authorList>
    </citation>
    <scope>NUCLEOTIDE SEQUENCE [LARGE SCALE GENOMIC DNA]</scope>
    <source>
        <strain evidence="9 11">DSM 784</strain>
    </source>
</reference>
<accession>A0A1K1R1X2</accession>
<dbReference type="EC" id="3.4.-.-" evidence="8"/>
<proteinExistence type="inferred from homology"/>
<name>A0A1K1R1X2_9BACT</name>
<reference evidence="10 12" key="2">
    <citation type="submission" date="2023-11" db="EMBL/GenBank/DDBJ databases">
        <title>MicrobeMod: A computational toolkit for identifying prokaryotic methylation and restriction-modification with nanopore sequencing.</title>
        <authorList>
            <person name="Crits-Christoph A."/>
            <person name="Kang S.C."/>
            <person name="Lee H."/>
            <person name="Ostrov N."/>
        </authorList>
    </citation>
    <scope>NUCLEOTIDE SEQUENCE [LARGE SCALE GENOMIC DNA]</scope>
    <source>
        <strain evidence="10 12">ATCC 23090</strain>
    </source>
</reference>
<keyword evidence="3" id="KW-0227">DNA damage</keyword>
<dbReference type="PANTHER" id="PTHR13604">
    <property type="entry name" value="DC12-RELATED"/>
    <property type="match status" value="1"/>
</dbReference>
<organism evidence="9 11">
    <name type="scientific">Chitinophaga sancti</name>
    <dbReference type="NCBI Taxonomy" id="1004"/>
    <lineage>
        <taxon>Bacteria</taxon>
        <taxon>Pseudomonadati</taxon>
        <taxon>Bacteroidota</taxon>
        <taxon>Chitinophagia</taxon>
        <taxon>Chitinophagales</taxon>
        <taxon>Chitinophagaceae</taxon>
        <taxon>Chitinophaga</taxon>
    </lineage>
</organism>
<dbReference type="EMBL" id="CP140154">
    <property type="protein sequence ID" value="WQG90023.1"/>
    <property type="molecule type" value="Genomic_DNA"/>
</dbReference>
<evidence type="ECO:0000256" key="3">
    <source>
        <dbReference type="ARBA" id="ARBA00022763"/>
    </source>
</evidence>
<keyword evidence="7" id="KW-0456">Lyase</keyword>
<dbReference type="EMBL" id="FPIZ01000010">
    <property type="protein sequence ID" value="SFW66128.1"/>
    <property type="molecule type" value="Genomic_DNA"/>
</dbReference>